<comment type="caution">
    <text evidence="2">The sequence shown here is derived from an EMBL/GenBank/DDBJ whole genome shotgun (WGS) entry which is preliminary data.</text>
</comment>
<dbReference type="Pfam" id="PF00199">
    <property type="entry name" value="Catalase"/>
    <property type="match status" value="1"/>
</dbReference>
<proteinExistence type="predicted"/>
<dbReference type="Proteomes" id="UP001583186">
    <property type="component" value="Unassembled WGS sequence"/>
</dbReference>
<sequence>MPLSDNTETAKEILGVFKDLAGGPKPGFRPAHAKGLLTSGTFVPSQDARTISIAPQLNNESTPVIVRFSSSTGHPTLPDSDPNGNPRGIAIRFVLATEPRREHTDVIAHSTPFFPAATPDEALAFFKAVRNAGADPETLNKHIASHPAAQAFLAAPKHFPKSFAHEQFYGVNAYKFTNADGKVTAGRYQIRPVAGLETLDAETVEGQSSEFLYDGVRQQLSDGQIKYDIVLQLAGPDDNVDDNTAHWPGSNPTITLGTVTLDALYKGEDASAAAAEQKYLIFDPVPRVQGIEPTQDPLIGLRADLYLISGKERRAA</sequence>
<dbReference type="SUPFAM" id="SSF56634">
    <property type="entry name" value="Heme-dependent catalase-like"/>
    <property type="match status" value="1"/>
</dbReference>
<dbReference type="SMART" id="SM01060">
    <property type="entry name" value="Catalase"/>
    <property type="match status" value="1"/>
</dbReference>
<feature type="domain" description="Catalase core" evidence="1">
    <location>
        <begin position="6"/>
        <end position="315"/>
    </location>
</feature>
<protein>
    <recommendedName>
        <fullName evidence="1">Catalase core domain-containing protein</fullName>
    </recommendedName>
</protein>
<dbReference type="PIRSF" id="PIRSF000296">
    <property type="entry name" value="SrpA"/>
    <property type="match status" value="1"/>
</dbReference>
<dbReference type="Gene3D" id="2.40.180.10">
    <property type="entry name" value="Catalase core domain"/>
    <property type="match status" value="1"/>
</dbReference>
<dbReference type="InterPro" id="IPR020835">
    <property type="entry name" value="Catalase_sf"/>
</dbReference>
<dbReference type="InterPro" id="IPR011614">
    <property type="entry name" value="Catalase_core"/>
</dbReference>
<name>A0ABR3ZNK8_9PEZI</name>
<evidence type="ECO:0000259" key="1">
    <source>
        <dbReference type="SMART" id="SM01060"/>
    </source>
</evidence>
<dbReference type="PROSITE" id="PS51402">
    <property type="entry name" value="CATALASE_3"/>
    <property type="match status" value="1"/>
</dbReference>
<dbReference type="PANTHER" id="PTHR11465">
    <property type="entry name" value="CATALASE"/>
    <property type="match status" value="1"/>
</dbReference>
<accession>A0ABR3ZNK8</accession>
<evidence type="ECO:0000313" key="2">
    <source>
        <dbReference type="EMBL" id="KAL1902283.1"/>
    </source>
</evidence>
<reference evidence="2 3" key="1">
    <citation type="journal article" date="2024" name="IMA Fungus">
        <title>IMA Genome - F19 : A genome assembly and annotation guide to empower mycologists, including annotated draft genome sequences of Ceratocystis pirilliformis, Diaporthe australafricana, Fusarium ophioides, Paecilomyces lecythidis, and Sporothrix stenoceras.</title>
        <authorList>
            <person name="Aylward J."/>
            <person name="Wilson A.M."/>
            <person name="Visagie C.M."/>
            <person name="Spraker J."/>
            <person name="Barnes I."/>
            <person name="Buitendag C."/>
            <person name="Ceriani C."/>
            <person name="Del Mar Angel L."/>
            <person name="du Plessis D."/>
            <person name="Fuchs T."/>
            <person name="Gasser K."/>
            <person name="Kramer D."/>
            <person name="Li W."/>
            <person name="Munsamy K."/>
            <person name="Piso A."/>
            <person name="Price J.L."/>
            <person name="Sonnekus B."/>
            <person name="Thomas C."/>
            <person name="van der Nest A."/>
            <person name="van Dijk A."/>
            <person name="van Heerden A."/>
            <person name="van Vuuren N."/>
            <person name="Yilmaz N."/>
            <person name="Duong T.A."/>
            <person name="van der Merwe N.A."/>
            <person name="Wingfield M.J."/>
            <person name="Wingfield B.D."/>
        </authorList>
    </citation>
    <scope>NUCLEOTIDE SEQUENCE [LARGE SCALE GENOMIC DNA]</scope>
    <source>
        <strain evidence="2 3">CMW 5346</strain>
    </source>
</reference>
<dbReference type="InterPro" id="IPR018028">
    <property type="entry name" value="Catalase"/>
</dbReference>
<dbReference type="CDD" id="cd08153">
    <property type="entry name" value="srpA_like"/>
    <property type="match status" value="1"/>
</dbReference>
<dbReference type="Gene3D" id="1.20.1280.120">
    <property type="match status" value="1"/>
</dbReference>
<evidence type="ECO:0000313" key="3">
    <source>
        <dbReference type="Proteomes" id="UP001583186"/>
    </source>
</evidence>
<dbReference type="PANTHER" id="PTHR11465:SF62">
    <property type="entry name" value="CATALASE T"/>
    <property type="match status" value="1"/>
</dbReference>
<keyword evidence="3" id="KW-1185">Reference proteome</keyword>
<organism evidence="2 3">
    <name type="scientific">Sporothrix stenoceras</name>
    <dbReference type="NCBI Taxonomy" id="5173"/>
    <lineage>
        <taxon>Eukaryota</taxon>
        <taxon>Fungi</taxon>
        <taxon>Dikarya</taxon>
        <taxon>Ascomycota</taxon>
        <taxon>Pezizomycotina</taxon>
        <taxon>Sordariomycetes</taxon>
        <taxon>Sordariomycetidae</taxon>
        <taxon>Ophiostomatales</taxon>
        <taxon>Ophiostomataceae</taxon>
        <taxon>Sporothrix</taxon>
    </lineage>
</organism>
<gene>
    <name evidence="2" type="ORF">Sste5346_001259</name>
</gene>
<dbReference type="InterPro" id="IPR024168">
    <property type="entry name" value="Catalase_SrpA-type_pred"/>
</dbReference>
<dbReference type="EMBL" id="JAWCUI010000005">
    <property type="protein sequence ID" value="KAL1902283.1"/>
    <property type="molecule type" value="Genomic_DNA"/>
</dbReference>